<evidence type="ECO:0000313" key="1">
    <source>
        <dbReference type="EMBL" id="GAV26200.1"/>
    </source>
</evidence>
<protein>
    <submittedName>
        <fullName evidence="1">Uncharacterized protein</fullName>
    </submittedName>
</protein>
<dbReference type="EMBL" id="BDJL01000132">
    <property type="protein sequence ID" value="GAV26200.1"/>
    <property type="molecule type" value="Genomic_DNA"/>
</dbReference>
<name>A0A1L8D4V5_9THEO</name>
<dbReference type="AlphaFoldDB" id="A0A1L8D4V5"/>
<keyword evidence="2" id="KW-1185">Reference proteome</keyword>
<dbReference type="Proteomes" id="UP000187338">
    <property type="component" value="Unassembled WGS sequence"/>
</dbReference>
<dbReference type="OrthoDB" id="9870146at2"/>
<gene>
    <name evidence="1" type="ORF">ciss_21330</name>
</gene>
<reference evidence="2" key="1">
    <citation type="submission" date="2016-12" db="EMBL/GenBank/DDBJ databases">
        <title>Draft Genome Sequences od Carboxydothermus pertinax and islandicus, Hydrogenogenic Carboxydotrophic Bacteria.</title>
        <authorList>
            <person name="Fukuyama Y."/>
            <person name="Ohmae K."/>
            <person name="Yoneda Y."/>
            <person name="Yoshida T."/>
            <person name="Sako Y."/>
        </authorList>
    </citation>
    <scope>NUCLEOTIDE SEQUENCE [LARGE SCALE GENOMIC DNA]</scope>
    <source>
        <strain evidence="2">SET</strain>
    </source>
</reference>
<proteinExistence type="predicted"/>
<accession>A0A1L8D4V5</accession>
<sequence>MAEKVIELPLTIENVAQVKEELGNLDFKKIVFATDQVDLAGWQLLKCLQLNYPDITIEIAKSPEIWEEFLELK</sequence>
<evidence type="ECO:0000313" key="2">
    <source>
        <dbReference type="Proteomes" id="UP000187338"/>
    </source>
</evidence>
<comment type="caution">
    <text evidence="1">The sequence shown here is derived from an EMBL/GenBank/DDBJ whole genome shotgun (WGS) entry which is preliminary data.</text>
</comment>
<organism evidence="1 2">
    <name type="scientific">Carboxydothermus islandicus</name>
    <dbReference type="NCBI Taxonomy" id="661089"/>
    <lineage>
        <taxon>Bacteria</taxon>
        <taxon>Bacillati</taxon>
        <taxon>Bacillota</taxon>
        <taxon>Clostridia</taxon>
        <taxon>Thermoanaerobacterales</taxon>
        <taxon>Thermoanaerobacteraceae</taxon>
        <taxon>Carboxydothermus</taxon>
    </lineage>
</organism>
<dbReference type="STRING" id="661089.ciss_21330"/>
<dbReference type="RefSeq" id="WP_075866362.1">
    <property type="nucleotide sequence ID" value="NZ_BDJL01000132.1"/>
</dbReference>